<reference evidence="1" key="1">
    <citation type="submission" date="2019-08" db="EMBL/GenBank/DDBJ databases">
        <title>The genome of the North American firefly Photinus pyralis.</title>
        <authorList>
            <consortium name="Photinus pyralis genome working group"/>
            <person name="Fallon T.R."/>
            <person name="Sander Lower S.E."/>
            <person name="Weng J.-K."/>
        </authorList>
    </citation>
    <scope>NUCLEOTIDE SEQUENCE</scope>
    <source>
        <strain evidence="1">TRF0915ILg1</strain>
        <tissue evidence="1">Whole body</tissue>
    </source>
</reference>
<dbReference type="Pfam" id="PF16062">
    <property type="entry name" value="MavL-like"/>
    <property type="match status" value="1"/>
</dbReference>
<evidence type="ECO:0000313" key="1">
    <source>
        <dbReference type="EMBL" id="KAF2899709.1"/>
    </source>
</evidence>
<dbReference type="OrthoDB" id="6357136at2759"/>
<name>A0A8K0D5P5_IGNLU</name>
<protein>
    <submittedName>
        <fullName evidence="1">Uncharacterized protein</fullName>
    </submittedName>
</protein>
<dbReference type="EMBL" id="VTPC01002669">
    <property type="protein sequence ID" value="KAF2899709.1"/>
    <property type="molecule type" value="Genomic_DNA"/>
</dbReference>
<dbReference type="InterPro" id="IPR032063">
    <property type="entry name" value="MavL-like"/>
</dbReference>
<keyword evidence="2" id="KW-1185">Reference proteome</keyword>
<comment type="caution">
    <text evidence="1">The sequence shown here is derived from an EMBL/GenBank/DDBJ whole genome shotgun (WGS) entry which is preliminary data.</text>
</comment>
<accession>A0A8K0D5P5</accession>
<dbReference type="Proteomes" id="UP000801492">
    <property type="component" value="Unassembled WGS sequence"/>
</dbReference>
<dbReference type="AlphaFoldDB" id="A0A8K0D5P5"/>
<evidence type="ECO:0000313" key="2">
    <source>
        <dbReference type="Proteomes" id="UP000801492"/>
    </source>
</evidence>
<proteinExistence type="predicted"/>
<sequence>MQCFWKSNASSTPSTVLEIPVWPNHSPVWSNEAFHLLLEAAGKQQQDVSLHDILEKSKSFPIAFPIDTVRCKILSQRLPQEILERNINSTYPVLHENALALYVNFLMHKRTFGSNKEKALYANMSLLELIQRFLLKRAVIFVTSEDRYRLLDGTEGFEQWEKIGTDCECETSELSLDNCLSYDEIKLSALLSVSSYSQFINDGSRHNKGIAKREQTEPEGIIIGLIGTRLRKRNVMEFQEIIITKDQNTKLNGYGSQSAPTVHSLFADFYETACFTYKQALKYKKKEPSRFNEIYKGTFFDNHVYCKRINLSVDAFLLEANQRAKERNATAVVHVVGIGLGVWKLSTHQDSLFLDACAKRIQTLGSNRSLNNVSDVIFAYFAADATCGGFKDGDVMPIAEHPNSGIKVHICKREPHTKLTGEFEGKLLVVSYAWDGNALPGNEFWVGNLNTSGDPAAASSTQISELHNPHINPKVCAENLRIATPNGVLSIEEYCEIAKRG</sequence>
<organism evidence="1 2">
    <name type="scientific">Ignelater luminosus</name>
    <name type="common">Cucubano</name>
    <name type="synonym">Pyrophorus luminosus</name>
    <dbReference type="NCBI Taxonomy" id="2038154"/>
    <lineage>
        <taxon>Eukaryota</taxon>
        <taxon>Metazoa</taxon>
        <taxon>Ecdysozoa</taxon>
        <taxon>Arthropoda</taxon>
        <taxon>Hexapoda</taxon>
        <taxon>Insecta</taxon>
        <taxon>Pterygota</taxon>
        <taxon>Neoptera</taxon>
        <taxon>Endopterygota</taxon>
        <taxon>Coleoptera</taxon>
        <taxon>Polyphaga</taxon>
        <taxon>Elateriformia</taxon>
        <taxon>Elateroidea</taxon>
        <taxon>Elateridae</taxon>
        <taxon>Agrypninae</taxon>
        <taxon>Pyrophorini</taxon>
        <taxon>Ignelater</taxon>
    </lineage>
</organism>
<gene>
    <name evidence="1" type="ORF">ILUMI_06467</name>
</gene>